<feature type="compositionally biased region" description="Basic and acidic residues" evidence="2">
    <location>
        <begin position="245"/>
        <end position="260"/>
    </location>
</feature>
<dbReference type="InterPro" id="IPR024626">
    <property type="entry name" value="Kri1-like_C"/>
</dbReference>
<feature type="region of interest" description="Disordered" evidence="2">
    <location>
        <begin position="484"/>
        <end position="568"/>
    </location>
</feature>
<organism evidence="4 5">
    <name type="scientific">Sistotremastrum suecicum HHB10207 ss-3</name>
    <dbReference type="NCBI Taxonomy" id="1314776"/>
    <lineage>
        <taxon>Eukaryota</taxon>
        <taxon>Fungi</taxon>
        <taxon>Dikarya</taxon>
        <taxon>Basidiomycota</taxon>
        <taxon>Agaricomycotina</taxon>
        <taxon>Agaricomycetes</taxon>
        <taxon>Sistotremastrales</taxon>
        <taxon>Sistotremastraceae</taxon>
        <taxon>Sistotremastrum</taxon>
    </lineage>
</organism>
<dbReference type="OrthoDB" id="10252032at2759"/>
<dbReference type="STRING" id="1314776.A0A166GPG7"/>
<evidence type="ECO:0000313" key="4">
    <source>
        <dbReference type="EMBL" id="KZT41883.1"/>
    </source>
</evidence>
<feature type="region of interest" description="Disordered" evidence="2">
    <location>
        <begin position="337"/>
        <end position="362"/>
    </location>
</feature>
<keyword evidence="5" id="KW-1185">Reference proteome</keyword>
<dbReference type="GO" id="GO:0030686">
    <property type="term" value="C:90S preribosome"/>
    <property type="evidence" value="ECO:0007669"/>
    <property type="project" value="TreeGrafter"/>
</dbReference>
<dbReference type="AlphaFoldDB" id="A0A166GPG7"/>
<feature type="region of interest" description="Disordered" evidence="2">
    <location>
        <begin position="74"/>
        <end position="110"/>
    </location>
</feature>
<dbReference type="Proteomes" id="UP000076798">
    <property type="component" value="Unassembled WGS sequence"/>
</dbReference>
<dbReference type="EMBL" id="KV428017">
    <property type="protein sequence ID" value="KZT41883.1"/>
    <property type="molecule type" value="Genomic_DNA"/>
</dbReference>
<dbReference type="Pfam" id="PF05178">
    <property type="entry name" value="Kri1"/>
    <property type="match status" value="1"/>
</dbReference>
<feature type="compositionally biased region" description="Polar residues" evidence="2">
    <location>
        <begin position="665"/>
        <end position="674"/>
    </location>
</feature>
<feature type="compositionally biased region" description="Acidic residues" evidence="2">
    <location>
        <begin position="213"/>
        <end position="226"/>
    </location>
</feature>
<feature type="compositionally biased region" description="Low complexity" evidence="2">
    <location>
        <begin position="694"/>
        <end position="707"/>
    </location>
</feature>
<evidence type="ECO:0000313" key="5">
    <source>
        <dbReference type="Proteomes" id="UP000076798"/>
    </source>
</evidence>
<feature type="region of interest" description="Disordered" evidence="2">
    <location>
        <begin position="137"/>
        <end position="191"/>
    </location>
</feature>
<dbReference type="PANTHER" id="PTHR14490">
    <property type="entry name" value="ZINC FINGER, ZZ TYPE"/>
    <property type="match status" value="1"/>
</dbReference>
<protein>
    <submittedName>
        <fullName evidence="4">Krr1-domain-containing protein</fullName>
    </submittedName>
</protein>
<feature type="compositionally biased region" description="Acidic residues" evidence="2">
    <location>
        <begin position="82"/>
        <end position="104"/>
    </location>
</feature>
<dbReference type="Pfam" id="PF12936">
    <property type="entry name" value="Kri1_C"/>
    <property type="match status" value="1"/>
</dbReference>
<evidence type="ECO:0000259" key="3">
    <source>
        <dbReference type="Pfam" id="PF12936"/>
    </source>
</evidence>
<feature type="compositionally biased region" description="Basic residues" evidence="2">
    <location>
        <begin position="290"/>
        <end position="299"/>
    </location>
</feature>
<feature type="compositionally biased region" description="Basic and acidic residues" evidence="2">
    <location>
        <begin position="227"/>
        <end position="237"/>
    </location>
</feature>
<feature type="compositionally biased region" description="Low complexity" evidence="2">
    <location>
        <begin position="20"/>
        <end position="31"/>
    </location>
</feature>
<feature type="compositionally biased region" description="Basic and acidic residues" evidence="2">
    <location>
        <begin position="340"/>
        <end position="349"/>
    </location>
</feature>
<feature type="region of interest" description="Disordered" evidence="2">
    <location>
        <begin position="1"/>
        <end position="39"/>
    </location>
</feature>
<reference evidence="4 5" key="1">
    <citation type="journal article" date="2016" name="Mol. Biol. Evol.">
        <title>Comparative Genomics of Early-Diverging Mushroom-Forming Fungi Provides Insights into the Origins of Lignocellulose Decay Capabilities.</title>
        <authorList>
            <person name="Nagy L.G."/>
            <person name="Riley R."/>
            <person name="Tritt A."/>
            <person name="Adam C."/>
            <person name="Daum C."/>
            <person name="Floudas D."/>
            <person name="Sun H."/>
            <person name="Yadav J.S."/>
            <person name="Pangilinan J."/>
            <person name="Larsson K.H."/>
            <person name="Matsuura K."/>
            <person name="Barry K."/>
            <person name="Labutti K."/>
            <person name="Kuo R."/>
            <person name="Ohm R.A."/>
            <person name="Bhattacharya S.S."/>
            <person name="Shirouzu T."/>
            <person name="Yoshinaga Y."/>
            <person name="Martin F.M."/>
            <person name="Grigoriev I.V."/>
            <person name="Hibbett D.S."/>
        </authorList>
    </citation>
    <scope>NUCLEOTIDE SEQUENCE [LARGE SCALE GENOMIC DNA]</scope>
    <source>
        <strain evidence="4 5">HHB10207 ss-3</strain>
    </source>
</reference>
<dbReference type="InterPro" id="IPR018034">
    <property type="entry name" value="Kri1"/>
</dbReference>
<gene>
    <name evidence="4" type="ORF">SISSUDRAFT_175398</name>
</gene>
<feature type="domain" description="Kri1-like C-terminal" evidence="3">
    <location>
        <begin position="574"/>
        <end position="652"/>
    </location>
</feature>
<feature type="compositionally biased region" description="Basic residues" evidence="2">
    <location>
        <begin position="522"/>
        <end position="532"/>
    </location>
</feature>
<feature type="region of interest" description="Disordered" evidence="2">
    <location>
        <begin position="210"/>
        <end position="314"/>
    </location>
</feature>
<comment type="similarity">
    <text evidence="1">Belongs to the KRI1 family.</text>
</comment>
<sequence length="718" mass="82516">MTIDREEDVSRKSTRNSETSFLFSSSGRPSSVCKMSSRGLLDDSDDELVVQDLTINEHFEKAYLAKKEREELSKLKDKYGSDAEDMDDDEDSEDEESEDEDGEELTPATEVAILRTLARIRKRDPRIYESGVNIFQEEQTRVQAKAPQAQKKSKDPNISKPITLKQQRLQAILGDQTTSRSPSPEPRVSVPTYAEEQQKLRNETINVFHEAVGAEEDDNREEEDDFLIPREKTRDEIEREEEEYREFLEREVGEDIREIVVLDDATETQGPQERLEGAEPKGEHDDSQSPKKKKKKKKQPLTSKPTKSKEEADQEFLVNYILNRGWVDQTTKRVPTYHEVTAKQNDDRPAPNSQDQPVHENTLYEDDEDFEQVAEDFETSYNFRFEEPGAAAIATYPRNLDDVVRRPDTSRKEAREKKKERKAQEKELKKEEIRRLKGLKVKELREKLERIGKEGGIALEESALEILDIDGDWDPENFDKQMKEIYNEGYDAQDDDKPHWDDDISIDDIVAEASSSQALSKSQKKKVKKRQRGKDNEDGDEAAGVLTDEMDAEAEHEPDFDADDWDGTEEMRKKKLDEYMEKLYALEFNDLVGDLPTRFKYTQAPAESFSLSAEDILLASDKDLNEYMGLKKYAPYRKAGSKVWDKNRPAKLRDFKAKLNGRSWGGQSSETQNDGVDETKKRRKGKKERERAKLAAGASVPSESASEPPRKRQKQSAA</sequence>
<dbReference type="PANTHER" id="PTHR14490:SF5">
    <property type="entry name" value="PROTEIN KRI1 HOMOLOG"/>
    <property type="match status" value="1"/>
</dbReference>
<evidence type="ECO:0000256" key="1">
    <source>
        <dbReference type="ARBA" id="ARBA00007473"/>
    </source>
</evidence>
<dbReference type="GO" id="GO:0005730">
    <property type="term" value="C:nucleolus"/>
    <property type="evidence" value="ECO:0007669"/>
    <property type="project" value="TreeGrafter"/>
</dbReference>
<feature type="region of interest" description="Disordered" evidence="2">
    <location>
        <begin position="400"/>
        <end position="429"/>
    </location>
</feature>
<name>A0A166GPG7_9AGAM</name>
<accession>A0A166GPG7</accession>
<dbReference type="GO" id="GO:0000447">
    <property type="term" value="P:endonucleolytic cleavage in ITS1 to separate SSU-rRNA from 5.8S rRNA and LSU-rRNA from tricistronic rRNA transcript (SSU-rRNA, 5.8S rRNA, LSU-rRNA)"/>
    <property type="evidence" value="ECO:0007669"/>
    <property type="project" value="TreeGrafter"/>
</dbReference>
<feature type="compositionally biased region" description="Basic and acidic residues" evidence="2">
    <location>
        <begin position="273"/>
        <end position="289"/>
    </location>
</feature>
<proteinExistence type="inferred from homology"/>
<feature type="region of interest" description="Disordered" evidence="2">
    <location>
        <begin position="658"/>
        <end position="718"/>
    </location>
</feature>
<evidence type="ECO:0000256" key="2">
    <source>
        <dbReference type="SAM" id="MobiDB-lite"/>
    </source>
</evidence>
<feature type="compositionally biased region" description="Low complexity" evidence="2">
    <location>
        <begin position="179"/>
        <end position="191"/>
    </location>
</feature>